<proteinExistence type="predicted"/>
<sequence>YSYTNGIGCMIWNGNLLDMKKFLKAGADLFVRIGHKEIGKKIKYKGGLYFKRNEETSTNFSDLNMLGENPELPFFTIEKVLITTNNFTFDNSFCSVYKVLLTSVLLNHVL</sequence>
<evidence type="ECO:0000313" key="1">
    <source>
        <dbReference type="EMBL" id="KAF6150101.1"/>
    </source>
</evidence>
<evidence type="ECO:0000313" key="2">
    <source>
        <dbReference type="Proteomes" id="UP000541444"/>
    </source>
</evidence>
<organism evidence="1 2">
    <name type="scientific">Kingdonia uniflora</name>
    <dbReference type="NCBI Taxonomy" id="39325"/>
    <lineage>
        <taxon>Eukaryota</taxon>
        <taxon>Viridiplantae</taxon>
        <taxon>Streptophyta</taxon>
        <taxon>Embryophyta</taxon>
        <taxon>Tracheophyta</taxon>
        <taxon>Spermatophyta</taxon>
        <taxon>Magnoliopsida</taxon>
        <taxon>Ranunculales</taxon>
        <taxon>Circaeasteraceae</taxon>
        <taxon>Kingdonia</taxon>
    </lineage>
</organism>
<protein>
    <submittedName>
        <fullName evidence="1">Uncharacterized protein</fullName>
    </submittedName>
</protein>
<comment type="caution">
    <text evidence="1">The sequence shown here is derived from an EMBL/GenBank/DDBJ whole genome shotgun (WGS) entry which is preliminary data.</text>
</comment>
<dbReference type="Proteomes" id="UP000541444">
    <property type="component" value="Unassembled WGS sequence"/>
</dbReference>
<feature type="non-terminal residue" evidence="1">
    <location>
        <position position="1"/>
    </location>
</feature>
<accession>A0A7J7M5C6</accession>
<gene>
    <name evidence="1" type="ORF">GIB67_035711</name>
</gene>
<reference evidence="1 2" key="1">
    <citation type="journal article" date="2020" name="IScience">
        <title>Genome Sequencing of the Endangered Kingdonia uniflora (Circaeasteraceae, Ranunculales) Reveals Potential Mechanisms of Evolutionary Specialization.</title>
        <authorList>
            <person name="Sun Y."/>
            <person name="Deng T."/>
            <person name="Zhang A."/>
            <person name="Moore M.J."/>
            <person name="Landis J.B."/>
            <person name="Lin N."/>
            <person name="Zhang H."/>
            <person name="Zhang X."/>
            <person name="Huang J."/>
            <person name="Zhang X."/>
            <person name="Sun H."/>
            <person name="Wang H."/>
        </authorList>
    </citation>
    <scope>NUCLEOTIDE SEQUENCE [LARGE SCALE GENOMIC DNA]</scope>
    <source>
        <strain evidence="1">TB1705</strain>
        <tissue evidence="1">Leaf</tissue>
    </source>
</reference>
<dbReference type="EMBL" id="JACGCM010001761">
    <property type="protein sequence ID" value="KAF6150101.1"/>
    <property type="molecule type" value="Genomic_DNA"/>
</dbReference>
<keyword evidence="2" id="KW-1185">Reference proteome</keyword>
<name>A0A7J7M5C6_9MAGN</name>
<dbReference type="OrthoDB" id="1938319at2759"/>
<dbReference type="AlphaFoldDB" id="A0A7J7M5C6"/>